<accession>A0A9P9F672</accession>
<keyword evidence="3" id="KW-1185">Reference proteome</keyword>
<keyword evidence="1" id="KW-1133">Transmembrane helix</keyword>
<evidence type="ECO:0000313" key="3">
    <source>
        <dbReference type="Proteomes" id="UP000738349"/>
    </source>
</evidence>
<organism evidence="2 3">
    <name type="scientific">Dactylonectria macrodidyma</name>
    <dbReference type="NCBI Taxonomy" id="307937"/>
    <lineage>
        <taxon>Eukaryota</taxon>
        <taxon>Fungi</taxon>
        <taxon>Dikarya</taxon>
        <taxon>Ascomycota</taxon>
        <taxon>Pezizomycotina</taxon>
        <taxon>Sordariomycetes</taxon>
        <taxon>Hypocreomycetidae</taxon>
        <taxon>Hypocreales</taxon>
        <taxon>Nectriaceae</taxon>
        <taxon>Dactylonectria</taxon>
    </lineage>
</organism>
<evidence type="ECO:0000313" key="2">
    <source>
        <dbReference type="EMBL" id="KAH7152961.1"/>
    </source>
</evidence>
<feature type="transmembrane region" description="Helical" evidence="1">
    <location>
        <begin position="128"/>
        <end position="149"/>
    </location>
</feature>
<dbReference type="AlphaFoldDB" id="A0A9P9F672"/>
<dbReference type="Proteomes" id="UP000738349">
    <property type="component" value="Unassembled WGS sequence"/>
</dbReference>
<proteinExistence type="predicted"/>
<keyword evidence="1" id="KW-0812">Transmembrane</keyword>
<comment type="caution">
    <text evidence="2">The sequence shown here is derived from an EMBL/GenBank/DDBJ whole genome shotgun (WGS) entry which is preliminary data.</text>
</comment>
<keyword evidence="1" id="KW-0472">Membrane</keyword>
<evidence type="ECO:0000256" key="1">
    <source>
        <dbReference type="SAM" id="Phobius"/>
    </source>
</evidence>
<dbReference type="EMBL" id="JAGMUV010000006">
    <property type="protein sequence ID" value="KAH7152961.1"/>
    <property type="molecule type" value="Genomic_DNA"/>
</dbReference>
<name>A0A9P9F672_9HYPO</name>
<sequence length="163" mass="18416">MSPSPICPVRQECDSLGRPCIRDYCCNLTSAWTRWSGVSPKENTHSHTPRRAFGHFTLSKPQDSCAPWSIRHPSRRQRCLSRHLPVLRLPNPSSRPVSQTQSSFPPRMRVVTCDHSASHGSRAILARIALYLSFYLFVSCLVGAFFVYACEVQHAERSIHPAL</sequence>
<gene>
    <name evidence="2" type="ORF">EDB81DRAFT_439064</name>
</gene>
<protein>
    <submittedName>
        <fullName evidence="2">Uncharacterized protein</fullName>
    </submittedName>
</protein>
<reference evidence="2" key="1">
    <citation type="journal article" date="2021" name="Nat. Commun.">
        <title>Genetic determinants of endophytism in the Arabidopsis root mycobiome.</title>
        <authorList>
            <person name="Mesny F."/>
            <person name="Miyauchi S."/>
            <person name="Thiergart T."/>
            <person name="Pickel B."/>
            <person name="Atanasova L."/>
            <person name="Karlsson M."/>
            <person name="Huettel B."/>
            <person name="Barry K.W."/>
            <person name="Haridas S."/>
            <person name="Chen C."/>
            <person name="Bauer D."/>
            <person name="Andreopoulos W."/>
            <person name="Pangilinan J."/>
            <person name="LaButti K."/>
            <person name="Riley R."/>
            <person name="Lipzen A."/>
            <person name="Clum A."/>
            <person name="Drula E."/>
            <person name="Henrissat B."/>
            <person name="Kohler A."/>
            <person name="Grigoriev I.V."/>
            <person name="Martin F.M."/>
            <person name="Hacquard S."/>
        </authorList>
    </citation>
    <scope>NUCLEOTIDE SEQUENCE</scope>
    <source>
        <strain evidence="2">MPI-CAGE-AT-0147</strain>
    </source>
</reference>